<organism evidence="1 2">
    <name type="scientific">Nocardiopsis changdeensis</name>
    <dbReference type="NCBI Taxonomy" id="2831969"/>
    <lineage>
        <taxon>Bacteria</taxon>
        <taxon>Bacillati</taxon>
        <taxon>Actinomycetota</taxon>
        <taxon>Actinomycetes</taxon>
        <taxon>Streptosporangiales</taxon>
        <taxon>Nocardiopsidaceae</taxon>
        <taxon>Nocardiopsis</taxon>
    </lineage>
</organism>
<dbReference type="Pfam" id="PF13814">
    <property type="entry name" value="Replic_Relax"/>
    <property type="match status" value="1"/>
</dbReference>
<evidence type="ECO:0000313" key="2">
    <source>
        <dbReference type="Proteomes" id="UP000676079"/>
    </source>
</evidence>
<reference evidence="1 2" key="1">
    <citation type="submission" date="2021-05" db="EMBL/GenBank/DDBJ databases">
        <title>Direct Submission.</title>
        <authorList>
            <person name="Li K."/>
            <person name="Gao J."/>
        </authorList>
    </citation>
    <scope>NUCLEOTIDE SEQUENCE [LARGE SCALE GENOMIC DNA]</scope>
    <source>
        <strain evidence="1 2">Mg02</strain>
    </source>
</reference>
<accession>A0ABX8BKF9</accession>
<name>A0ABX8BKF9_9ACTN</name>
<dbReference type="InterPro" id="IPR025855">
    <property type="entry name" value="Replic_Relax"/>
</dbReference>
<proteinExistence type="predicted"/>
<sequence>MTEPANYTVASLTTRITPRDLAVLCGVYEHQTLDTHQIARVCFHDTHPRRARRRLLILHRYGVLDRFRRYTPKGKLPDYWVLTPLGAELVSYHQGTDTAARAVFPDQAVRLMYSPQIHHVQGLAECFVRFSEAARSGPGELARWFGEAECARRWGQYIRPDAYVRWRQNGLNLRAFVEYDTGSESLATVCRKMRGYQALSHYTERPSLVLFIVHSGQRETNLVKKLVDVVSEEANAYVTTHARVASPGPDQRVWRAPSAADRVRLVDLMPKLGEAE</sequence>
<protein>
    <submittedName>
        <fullName evidence="1">Replication-relaxation family protein</fullName>
    </submittedName>
</protein>
<evidence type="ECO:0000313" key="1">
    <source>
        <dbReference type="EMBL" id="QUX22497.1"/>
    </source>
</evidence>
<dbReference type="EMBL" id="CP074133">
    <property type="protein sequence ID" value="QUX22497.1"/>
    <property type="molecule type" value="Genomic_DNA"/>
</dbReference>
<dbReference type="Proteomes" id="UP000676079">
    <property type="component" value="Chromosome"/>
</dbReference>
<gene>
    <name evidence="1" type="ORF">KGD84_30000</name>
</gene>
<keyword evidence="2" id="KW-1185">Reference proteome</keyword>
<dbReference type="RefSeq" id="WP_220563713.1">
    <property type="nucleotide sequence ID" value="NZ_CP074133.1"/>
</dbReference>